<keyword evidence="1" id="KW-1133">Transmembrane helix</keyword>
<protein>
    <submittedName>
        <fullName evidence="2">Uncharacterized protein</fullName>
    </submittedName>
</protein>
<dbReference type="Proteomes" id="UP001632038">
    <property type="component" value="Unassembled WGS sequence"/>
</dbReference>
<dbReference type="EMBL" id="JAVIJP010000013">
    <property type="protein sequence ID" value="KAL3645907.1"/>
    <property type="molecule type" value="Genomic_DNA"/>
</dbReference>
<feature type="transmembrane region" description="Helical" evidence="1">
    <location>
        <begin position="6"/>
        <end position="26"/>
    </location>
</feature>
<evidence type="ECO:0000313" key="3">
    <source>
        <dbReference type="Proteomes" id="UP001632038"/>
    </source>
</evidence>
<dbReference type="AlphaFoldDB" id="A0ABD3DWD1"/>
<comment type="caution">
    <text evidence="2">The sequence shown here is derived from an EMBL/GenBank/DDBJ whole genome shotgun (WGS) entry which is preliminary data.</text>
</comment>
<keyword evidence="1" id="KW-0472">Membrane</keyword>
<proteinExistence type="predicted"/>
<keyword evidence="3" id="KW-1185">Reference proteome</keyword>
<sequence>MSPYTGSSSGFLVLILSVLFGGLLIWRGFFSIEVLESDGAIELGTVASELEYCREGDLHGGDDCAFCLDGFVLGQLQPQISPVLS</sequence>
<keyword evidence="1" id="KW-0812">Transmembrane</keyword>
<organism evidence="2 3">
    <name type="scientific">Castilleja foliolosa</name>
    <dbReference type="NCBI Taxonomy" id="1961234"/>
    <lineage>
        <taxon>Eukaryota</taxon>
        <taxon>Viridiplantae</taxon>
        <taxon>Streptophyta</taxon>
        <taxon>Embryophyta</taxon>
        <taxon>Tracheophyta</taxon>
        <taxon>Spermatophyta</taxon>
        <taxon>Magnoliopsida</taxon>
        <taxon>eudicotyledons</taxon>
        <taxon>Gunneridae</taxon>
        <taxon>Pentapetalae</taxon>
        <taxon>asterids</taxon>
        <taxon>lamiids</taxon>
        <taxon>Lamiales</taxon>
        <taxon>Orobanchaceae</taxon>
        <taxon>Pedicularideae</taxon>
        <taxon>Castillejinae</taxon>
        <taxon>Castilleja</taxon>
    </lineage>
</organism>
<name>A0ABD3DWD1_9LAMI</name>
<reference evidence="3" key="1">
    <citation type="journal article" date="2024" name="IScience">
        <title>Strigolactones Initiate the Formation of Haustorium-like Structures in Castilleja.</title>
        <authorList>
            <person name="Buerger M."/>
            <person name="Peterson D."/>
            <person name="Chory J."/>
        </authorList>
    </citation>
    <scope>NUCLEOTIDE SEQUENCE [LARGE SCALE GENOMIC DNA]</scope>
</reference>
<gene>
    <name evidence="2" type="ORF">CASFOL_011087</name>
</gene>
<accession>A0ABD3DWD1</accession>
<evidence type="ECO:0000256" key="1">
    <source>
        <dbReference type="SAM" id="Phobius"/>
    </source>
</evidence>
<evidence type="ECO:0000313" key="2">
    <source>
        <dbReference type="EMBL" id="KAL3645907.1"/>
    </source>
</evidence>